<dbReference type="Proteomes" id="UP000051751">
    <property type="component" value="Unassembled WGS sequence"/>
</dbReference>
<dbReference type="PATRIC" id="fig|81857.3.peg.48"/>
<evidence type="ECO:0000313" key="2">
    <source>
        <dbReference type="EMBL" id="KRN29172.1"/>
    </source>
</evidence>
<feature type="compositionally biased region" description="Basic and acidic residues" evidence="1">
    <location>
        <begin position="8"/>
        <end position="21"/>
    </location>
</feature>
<dbReference type="Proteomes" id="UP000051645">
    <property type="component" value="Unassembled WGS sequence"/>
</dbReference>
<evidence type="ECO:0000313" key="5">
    <source>
        <dbReference type="Proteomes" id="UP000051751"/>
    </source>
</evidence>
<comment type="caution">
    <text evidence="2">The sequence shown here is derived from an EMBL/GenBank/DDBJ whole genome shotgun (WGS) entry which is preliminary data.</text>
</comment>
<name>A0A0R2FW99_9LACO</name>
<feature type="region of interest" description="Disordered" evidence="1">
    <location>
        <begin position="1"/>
        <end position="21"/>
    </location>
</feature>
<accession>A0A0R2FW99</accession>
<dbReference type="EMBL" id="JQAT01000001">
    <property type="protein sequence ID" value="KRN29172.1"/>
    <property type="molecule type" value="Genomic_DNA"/>
</dbReference>
<organism evidence="2 5">
    <name type="scientific">Lactobacillus selangorensis</name>
    <dbReference type="NCBI Taxonomy" id="81857"/>
    <lineage>
        <taxon>Bacteria</taxon>
        <taxon>Bacillati</taxon>
        <taxon>Bacillota</taxon>
        <taxon>Bacilli</taxon>
        <taxon>Lactobacillales</taxon>
        <taxon>Lactobacillaceae</taxon>
        <taxon>Lactobacillus</taxon>
    </lineage>
</organism>
<feature type="region of interest" description="Disordered" evidence="1">
    <location>
        <begin position="78"/>
        <end position="117"/>
    </location>
</feature>
<evidence type="ECO:0000313" key="3">
    <source>
        <dbReference type="EMBL" id="KRN31470.1"/>
    </source>
</evidence>
<protein>
    <submittedName>
        <fullName evidence="2">Uncharacterized protein</fullName>
    </submittedName>
</protein>
<evidence type="ECO:0000313" key="4">
    <source>
        <dbReference type="Proteomes" id="UP000051645"/>
    </source>
</evidence>
<gene>
    <name evidence="2" type="ORF">IV38_GL000051</name>
    <name evidence="3" type="ORF">IV40_GL001467</name>
</gene>
<sequence length="117" mass="12765">MTNLATKSKKEPIEPPVDVGDHVTVRKSGNVPLGFKGTIQKIYTHSALVSIDEYAPENKEVAEDLKGKTIVNFRHLRKRGAKKAKAKKAAAPKSDAPQTAEKAAPESETETNKKETK</sequence>
<dbReference type="AlphaFoldDB" id="A0A0R2FW99"/>
<evidence type="ECO:0000256" key="1">
    <source>
        <dbReference type="SAM" id="MobiDB-lite"/>
    </source>
</evidence>
<dbReference type="EMBL" id="JQAZ01000004">
    <property type="protein sequence ID" value="KRN31470.1"/>
    <property type="molecule type" value="Genomic_DNA"/>
</dbReference>
<proteinExistence type="predicted"/>
<keyword evidence="4" id="KW-1185">Reference proteome</keyword>
<reference evidence="4 5" key="1">
    <citation type="journal article" date="2015" name="Genome Announc.">
        <title>Expanding the biotechnology potential of lactobacilli through comparative genomics of 213 strains and associated genera.</title>
        <authorList>
            <person name="Sun Z."/>
            <person name="Harris H.M."/>
            <person name="McCann A."/>
            <person name="Guo C."/>
            <person name="Argimon S."/>
            <person name="Zhang W."/>
            <person name="Yang X."/>
            <person name="Jeffery I.B."/>
            <person name="Cooney J.C."/>
            <person name="Kagawa T.F."/>
            <person name="Liu W."/>
            <person name="Song Y."/>
            <person name="Salvetti E."/>
            <person name="Wrobel A."/>
            <person name="Rasinkangas P."/>
            <person name="Parkhill J."/>
            <person name="Rea M.C."/>
            <person name="O'Sullivan O."/>
            <person name="Ritari J."/>
            <person name="Douillard F.P."/>
            <person name="Paul Ross R."/>
            <person name="Yang R."/>
            <person name="Briner A.E."/>
            <person name="Felis G.E."/>
            <person name="de Vos W.M."/>
            <person name="Barrangou R."/>
            <person name="Klaenhammer T.R."/>
            <person name="Caufield P.W."/>
            <person name="Cui Y."/>
            <person name="Zhang H."/>
            <person name="O'Toole P.W."/>
        </authorList>
    </citation>
    <scope>NUCLEOTIDE SEQUENCE [LARGE SCALE GENOMIC DNA]</scope>
    <source>
        <strain evidence="2 5">ATCC BAA-66</strain>
        <strain evidence="3 4">DSM 13344</strain>
    </source>
</reference>
<feature type="compositionally biased region" description="Basic residues" evidence="1">
    <location>
        <begin position="78"/>
        <end position="90"/>
    </location>
</feature>